<proteinExistence type="predicted"/>
<dbReference type="SUPFAM" id="SSF55781">
    <property type="entry name" value="GAF domain-like"/>
    <property type="match status" value="1"/>
</dbReference>
<dbReference type="KEGG" id="gob:Gobs_4964"/>
<evidence type="ECO:0000313" key="3">
    <source>
        <dbReference type="Proteomes" id="UP000001382"/>
    </source>
</evidence>
<gene>
    <name evidence="2" type="ordered locus">Gobs_4964</name>
</gene>
<dbReference type="HOGENOM" id="CLU_1553535_0_0_11"/>
<reference evidence="3" key="2">
    <citation type="submission" date="2010-01" db="EMBL/GenBank/DDBJ databases">
        <title>The complete genome of Geodermatophilus obscurus DSM 43160.</title>
        <authorList>
            <consortium name="US DOE Joint Genome Institute (JGI-PGF)"/>
            <person name="Lucas S."/>
            <person name="Copeland A."/>
            <person name="Lapidus A."/>
            <person name="Glavina del Rio T."/>
            <person name="Dalin E."/>
            <person name="Tice H."/>
            <person name="Bruce D."/>
            <person name="Goodwin L."/>
            <person name="Pitluck S."/>
            <person name="Kyrpides N."/>
            <person name="Mavromatis K."/>
            <person name="Ivanova N."/>
            <person name="Munk A.C."/>
            <person name="Brettin T."/>
            <person name="Detter J.C."/>
            <person name="Han C."/>
            <person name="Larimer F."/>
            <person name="Land M."/>
            <person name="Hauser L."/>
            <person name="Markowitz V."/>
            <person name="Cheng J.-F."/>
            <person name="Hugenholtz P."/>
            <person name="Woyke T."/>
            <person name="Wu D."/>
            <person name="Jando M."/>
            <person name="Schneider S."/>
            <person name="Klenk H.-P."/>
            <person name="Eisen J.A."/>
        </authorList>
    </citation>
    <scope>NUCLEOTIDE SEQUENCE [LARGE SCALE GENOMIC DNA]</scope>
    <source>
        <strain evidence="3">ATCC 25078 / DSM 43160 / JCM 3152 / KCC A-0152 / KCTC 9177 / NBRC 13315 / NRRL B-3577 / G-20</strain>
    </source>
</reference>
<organism evidence="2 3">
    <name type="scientific">Geodermatophilus obscurus (strain ATCC 25078 / DSM 43160 / JCM 3152 / CCUG 61914 / KCC A-0152 / KCTC 9177 / NBRC 13315 / NRRL B-3577 / G-20)</name>
    <dbReference type="NCBI Taxonomy" id="526225"/>
    <lineage>
        <taxon>Bacteria</taxon>
        <taxon>Bacillati</taxon>
        <taxon>Actinomycetota</taxon>
        <taxon>Actinomycetes</taxon>
        <taxon>Geodermatophilales</taxon>
        <taxon>Geodermatophilaceae</taxon>
        <taxon>Geodermatophilus</taxon>
    </lineage>
</organism>
<protein>
    <submittedName>
        <fullName evidence="2">Putative GAF sensor protein</fullName>
    </submittedName>
</protein>
<dbReference type="OrthoDB" id="23692at2"/>
<evidence type="ECO:0000313" key="2">
    <source>
        <dbReference type="EMBL" id="ADB77494.1"/>
    </source>
</evidence>
<dbReference type="STRING" id="526225.Gobs_4964"/>
<keyword evidence="3" id="KW-1185">Reference proteome</keyword>
<dbReference type="EMBL" id="CP001867">
    <property type="protein sequence ID" value="ADB77494.1"/>
    <property type="molecule type" value="Genomic_DNA"/>
</dbReference>
<evidence type="ECO:0000256" key="1">
    <source>
        <dbReference type="SAM" id="MobiDB-lite"/>
    </source>
</evidence>
<accession>D2S702</accession>
<reference evidence="2 3" key="1">
    <citation type="journal article" date="2010" name="Stand. Genomic Sci.">
        <title>Complete genome sequence of Geodermatophilus obscurus type strain (G-20).</title>
        <authorList>
            <person name="Ivanova N."/>
            <person name="Sikorski J."/>
            <person name="Jando M."/>
            <person name="Munk C."/>
            <person name="Lapidus A."/>
            <person name="Glavina Del Rio T."/>
            <person name="Copeland A."/>
            <person name="Tice H."/>
            <person name="Cheng J.-F."/>
            <person name="Lucas S."/>
            <person name="Chen F."/>
            <person name="Nolan M."/>
            <person name="Bruce D."/>
            <person name="Goodwin L."/>
            <person name="Pitluck S."/>
            <person name="Mavromatis K."/>
            <person name="Mikhailova N."/>
            <person name="Pati A."/>
            <person name="Chen A."/>
            <person name="Palaniappan K."/>
            <person name="Land M."/>
            <person name="Hauser L."/>
            <person name="Chang Y.-J."/>
            <person name="Jeffries C.D."/>
            <person name="Meincke L."/>
            <person name="Brettin T."/>
            <person name="Detter J.C."/>
            <person name="Detter J.C."/>
            <person name="Rohde M."/>
            <person name="Goeker M."/>
            <person name="Bristow J."/>
            <person name="Eisen J.A."/>
            <person name="Markowitz V."/>
            <person name="Hugenholtz P."/>
            <person name="Kyrpides N.C."/>
            <person name="Klenk H.-P."/>
        </authorList>
    </citation>
    <scope>NUCLEOTIDE SEQUENCE [LARGE SCALE GENOMIC DNA]</scope>
    <source>
        <strain evidence="3">ATCC 25078 / DSM 43160 / JCM 3152 / KCC A-0152 / KCTC 9177 / NBRC 13315 / NRRL B-3577 / G-20</strain>
    </source>
</reference>
<dbReference type="InterPro" id="IPR029016">
    <property type="entry name" value="GAF-like_dom_sf"/>
</dbReference>
<dbReference type="Gene3D" id="3.30.450.40">
    <property type="match status" value="1"/>
</dbReference>
<sequence length="178" mass="18885">MGMTVPAVLDVAPWRDFPAAACGAIAALHERLGWDVWVVTRVVDDRQVVLHAHPPDVVRPGTWLPWADTFCRAMVAGEAPRAATVTAAVPAFAKRMTGPTSRIAAYIGVPLVSPEGELFGTLCAWGFRARPRSAARDLPLVETVARLLSTLLAAGMTPPDPVEGSMRLRAGGPDQSAV</sequence>
<name>D2S702_GEOOG</name>
<dbReference type="AlphaFoldDB" id="D2S702"/>
<dbReference type="Proteomes" id="UP000001382">
    <property type="component" value="Chromosome"/>
</dbReference>
<feature type="region of interest" description="Disordered" evidence="1">
    <location>
        <begin position="158"/>
        <end position="178"/>
    </location>
</feature>
<dbReference type="eggNOG" id="COG2203">
    <property type="taxonomic scope" value="Bacteria"/>
</dbReference>